<name>A0A4Q2IP39_9SPHN</name>
<dbReference type="RefSeq" id="WP_129341546.1">
    <property type="nucleotide sequence ID" value="NZ_JACIDD010000002.1"/>
</dbReference>
<sequence>MTRAVSMAPARRPVADASQIHAEPAPRELVMRPEHFFSNTFHLEMEDPDAGRQEALASYRAAPVREEPGELSLVLMILLIGVPVLLALALFPAA</sequence>
<reference evidence="1 2" key="1">
    <citation type="submission" date="2019-01" db="EMBL/GenBank/DDBJ databases">
        <title>Sphingomonas mucosissima sp. nov. and Sphingomonas desiccabilis sp. nov., from biological soil crusts in the Colorado Plateau, USA.</title>
        <authorList>
            <person name="Zhu D."/>
        </authorList>
    </citation>
    <scope>NUCLEOTIDE SEQUENCE [LARGE SCALE GENOMIC DNA]</scope>
    <source>
        <strain evidence="1 2">CP1D</strain>
    </source>
</reference>
<dbReference type="AlphaFoldDB" id="A0A4Q2IP39"/>
<comment type="caution">
    <text evidence="1">The sequence shown here is derived from an EMBL/GenBank/DDBJ whole genome shotgun (WGS) entry which is preliminary data.</text>
</comment>
<evidence type="ECO:0000313" key="1">
    <source>
        <dbReference type="EMBL" id="RXZ31292.1"/>
    </source>
</evidence>
<protein>
    <submittedName>
        <fullName evidence="1">Uncharacterized protein</fullName>
    </submittedName>
</protein>
<organism evidence="1 2">
    <name type="scientific">Sphingomonas desiccabilis</name>
    <dbReference type="NCBI Taxonomy" id="429134"/>
    <lineage>
        <taxon>Bacteria</taxon>
        <taxon>Pseudomonadati</taxon>
        <taxon>Pseudomonadota</taxon>
        <taxon>Alphaproteobacteria</taxon>
        <taxon>Sphingomonadales</taxon>
        <taxon>Sphingomonadaceae</taxon>
        <taxon>Sphingomonas</taxon>
    </lineage>
</organism>
<gene>
    <name evidence="1" type="ORF">EO081_08495</name>
</gene>
<dbReference type="Proteomes" id="UP000292347">
    <property type="component" value="Unassembled WGS sequence"/>
</dbReference>
<dbReference type="EMBL" id="SDPT01000002">
    <property type="protein sequence ID" value="RXZ31292.1"/>
    <property type="molecule type" value="Genomic_DNA"/>
</dbReference>
<proteinExistence type="predicted"/>
<accession>A0A4Q2IP39</accession>
<evidence type="ECO:0000313" key="2">
    <source>
        <dbReference type="Proteomes" id="UP000292347"/>
    </source>
</evidence>
<dbReference type="OrthoDB" id="7584421at2"/>
<keyword evidence="2" id="KW-1185">Reference proteome</keyword>